<accession>A0ABT0D613</accession>
<keyword evidence="11" id="KW-1185">Reference proteome</keyword>
<feature type="transmembrane region" description="Helical" evidence="8">
    <location>
        <begin position="335"/>
        <end position="357"/>
    </location>
</feature>
<keyword evidence="4 7" id="KW-0812">Transmembrane</keyword>
<dbReference type="PANTHER" id="PTHR42703:SF1">
    <property type="entry name" value="NA(+)_H(+) ANTIPORTER SUBUNIT D1"/>
    <property type="match status" value="1"/>
</dbReference>
<keyword evidence="6 8" id="KW-0472">Membrane</keyword>
<dbReference type="NCBIfam" id="NF009309">
    <property type="entry name" value="PRK12666.1"/>
    <property type="match status" value="1"/>
</dbReference>
<feature type="transmembrane region" description="Helical" evidence="8">
    <location>
        <begin position="91"/>
        <end position="111"/>
    </location>
</feature>
<feature type="transmembrane region" description="Helical" evidence="8">
    <location>
        <begin position="168"/>
        <end position="191"/>
    </location>
</feature>
<feature type="transmembrane region" description="Helical" evidence="8">
    <location>
        <begin position="38"/>
        <end position="60"/>
    </location>
</feature>
<dbReference type="PANTHER" id="PTHR42703">
    <property type="entry name" value="NADH DEHYDROGENASE"/>
    <property type="match status" value="1"/>
</dbReference>
<evidence type="ECO:0000313" key="10">
    <source>
        <dbReference type="EMBL" id="MCK0195385.1"/>
    </source>
</evidence>
<evidence type="ECO:0000256" key="8">
    <source>
        <dbReference type="SAM" id="Phobius"/>
    </source>
</evidence>
<evidence type="ECO:0000313" key="11">
    <source>
        <dbReference type="Proteomes" id="UP001203284"/>
    </source>
</evidence>
<dbReference type="PRINTS" id="PR01437">
    <property type="entry name" value="NUOXDRDTASE4"/>
</dbReference>
<feature type="domain" description="NADH:quinone oxidoreductase/Mrp antiporter transmembrane" evidence="9">
    <location>
        <begin position="135"/>
        <end position="437"/>
    </location>
</feature>
<comment type="subcellular location">
    <subcellularLocation>
        <location evidence="1">Cell membrane</location>
        <topology evidence="1">Multi-pass membrane protein</topology>
    </subcellularLocation>
    <subcellularLocation>
        <location evidence="7">Membrane</location>
        <topology evidence="7">Multi-pass membrane protein</topology>
    </subcellularLocation>
</comment>
<name>A0ABT0D613_9HYPH</name>
<dbReference type="Proteomes" id="UP001203284">
    <property type="component" value="Unassembled WGS sequence"/>
</dbReference>
<feature type="transmembrane region" description="Helical" evidence="8">
    <location>
        <begin position="483"/>
        <end position="502"/>
    </location>
</feature>
<evidence type="ECO:0000256" key="3">
    <source>
        <dbReference type="ARBA" id="ARBA00022475"/>
    </source>
</evidence>
<dbReference type="InterPro" id="IPR003918">
    <property type="entry name" value="NADH_UbQ_OxRdtase"/>
</dbReference>
<feature type="transmembrane region" description="Helical" evidence="8">
    <location>
        <begin position="312"/>
        <end position="329"/>
    </location>
</feature>
<evidence type="ECO:0000256" key="7">
    <source>
        <dbReference type="RuleBase" id="RU000320"/>
    </source>
</evidence>
<reference evidence="10 11" key="1">
    <citation type="submission" date="2022-04" db="EMBL/GenBank/DDBJ databases">
        <authorList>
            <person name="Grouzdev D.S."/>
            <person name="Pantiukh K.S."/>
            <person name="Krutkina M.S."/>
        </authorList>
    </citation>
    <scope>NUCLEOTIDE SEQUENCE [LARGE SCALE GENOMIC DNA]</scope>
    <source>
        <strain evidence="10 11">6x-1</strain>
    </source>
</reference>
<dbReference type="InterPro" id="IPR001750">
    <property type="entry name" value="ND/Mrp_TM"/>
</dbReference>
<evidence type="ECO:0000256" key="6">
    <source>
        <dbReference type="ARBA" id="ARBA00023136"/>
    </source>
</evidence>
<keyword evidence="5 8" id="KW-1133">Transmembrane helix</keyword>
<gene>
    <name evidence="10" type="ORF">MWN34_00505</name>
</gene>
<proteinExistence type="inferred from homology"/>
<feature type="transmembrane region" description="Helical" evidence="8">
    <location>
        <begin position="400"/>
        <end position="424"/>
    </location>
</feature>
<feature type="transmembrane region" description="Helical" evidence="8">
    <location>
        <begin position="66"/>
        <end position="84"/>
    </location>
</feature>
<feature type="transmembrane region" description="Helical" evidence="8">
    <location>
        <begin position="219"/>
        <end position="239"/>
    </location>
</feature>
<protein>
    <submittedName>
        <fullName evidence="10">Monovalent cation/H+ antiporter subunit D</fullName>
    </submittedName>
</protein>
<comment type="similarity">
    <text evidence="2">Belongs to the CPA3 antiporters (TC 2.A.63) subunit D family.</text>
</comment>
<feature type="transmembrane region" description="Helical" evidence="8">
    <location>
        <begin position="6"/>
        <end position="26"/>
    </location>
</feature>
<comment type="caution">
    <text evidence="10">The sequence shown here is derived from an EMBL/GenBank/DDBJ whole genome shotgun (WGS) entry which is preliminary data.</text>
</comment>
<dbReference type="EMBL" id="JALKCH010000001">
    <property type="protein sequence ID" value="MCK0195385.1"/>
    <property type="molecule type" value="Genomic_DNA"/>
</dbReference>
<evidence type="ECO:0000256" key="1">
    <source>
        <dbReference type="ARBA" id="ARBA00004651"/>
    </source>
</evidence>
<evidence type="ECO:0000256" key="5">
    <source>
        <dbReference type="ARBA" id="ARBA00022989"/>
    </source>
</evidence>
<dbReference type="Pfam" id="PF00361">
    <property type="entry name" value="Proton_antipo_M"/>
    <property type="match status" value="1"/>
</dbReference>
<feature type="transmembrane region" description="Helical" evidence="8">
    <location>
        <begin position="131"/>
        <end position="156"/>
    </location>
</feature>
<evidence type="ECO:0000256" key="4">
    <source>
        <dbReference type="ARBA" id="ARBA00022692"/>
    </source>
</evidence>
<feature type="transmembrane region" description="Helical" evidence="8">
    <location>
        <begin position="444"/>
        <end position="462"/>
    </location>
</feature>
<feature type="transmembrane region" description="Helical" evidence="8">
    <location>
        <begin position="287"/>
        <end position="305"/>
    </location>
</feature>
<feature type="transmembrane region" description="Helical" evidence="8">
    <location>
        <begin position="246"/>
        <end position="267"/>
    </location>
</feature>
<evidence type="ECO:0000259" key="9">
    <source>
        <dbReference type="Pfam" id="PF00361"/>
    </source>
</evidence>
<evidence type="ECO:0000256" key="2">
    <source>
        <dbReference type="ARBA" id="ARBA00005346"/>
    </source>
</evidence>
<dbReference type="RefSeq" id="WP_247025674.1">
    <property type="nucleotide sequence ID" value="NZ_JALKCH010000001.1"/>
</dbReference>
<sequence>MSPLAHLAAIPVLLPLAVGAFLLLFSEKRRGAKAALSVTTLTILLGVAIALVAMTLVPTAEGDPPVIVYPLGNWPAPFGIVLVVDRLSALMLLLNAVLGFGCLIFALARWHKMGPRFHTLYLMQVAGLNGAFLTGDLFNLFVFFEVLLAASYALLLHGSGTVRVRASLHYIPINLVASSLFLVGVALIYGVSGTLNMADLARVIPTLEPHDRMLLEGGAAVLGLAFLVKAGMWPLGFWLPTTYSAACAPVAALFAIMSKLGIYTVLRLSLLFFGEESGASAGFGAEWLLYGGLATIAFGGIGALASQSMPRLAGYCVIISSGTLLAAIGTGNSAVISGALFYLVSSTLAAAAFFLLIELIERGRDAGADVLAVTMEVFGDPEEDIEDEDAEVGIAIPGTIAVLGGAFLACTVLFAGLPPLSGFIAKFAILSAVINEAGGVSAVHWLYVFLLMLSGLAVLVAMTRTGIRALWAPQESEIPPVRAAELAPVLLFLFLCAGLTVFGGPVMEYMDVTAQVLYWPQEYARDVLGGQPAPATLPGGTEP</sequence>
<organism evidence="10 11">
    <name type="scientific">Ancylobacter crimeensis</name>
    <dbReference type="NCBI Taxonomy" id="2579147"/>
    <lineage>
        <taxon>Bacteria</taxon>
        <taxon>Pseudomonadati</taxon>
        <taxon>Pseudomonadota</taxon>
        <taxon>Alphaproteobacteria</taxon>
        <taxon>Hyphomicrobiales</taxon>
        <taxon>Xanthobacteraceae</taxon>
        <taxon>Ancylobacter</taxon>
    </lineage>
</organism>
<dbReference type="InterPro" id="IPR050586">
    <property type="entry name" value="CPA3_Na-H_Antiporter_D"/>
</dbReference>
<keyword evidence="3" id="KW-1003">Cell membrane</keyword>